<name>A0ABW7GEQ8_9BURK</name>
<sequence>MRASSPRWLAACALAATLQAGAAPVDYGTERGWGQLTLDRAARTFAISTVGANAHTCELQGRLSGAKLNEGTADSCRITLTEGRDGRIAVAAMPATEESCREFCGMRAYFDGDYLPLPAACRPDALRQQHARGLADYRAKRFDAALHAWGAGLTACERLMDHFGVWRWRNDMAIAAHRLGRHADCVQWSRAVLDEAAPSTFAPTDADTAAPLLKAARFNLGQCRAALSPR</sequence>
<evidence type="ECO:0008006" key="4">
    <source>
        <dbReference type="Google" id="ProtNLM"/>
    </source>
</evidence>
<keyword evidence="3" id="KW-1185">Reference proteome</keyword>
<dbReference type="InterPro" id="IPR011990">
    <property type="entry name" value="TPR-like_helical_dom_sf"/>
</dbReference>
<dbReference type="EMBL" id="JBIGHX010000001">
    <property type="protein sequence ID" value="MFG6460450.1"/>
    <property type="molecule type" value="Genomic_DNA"/>
</dbReference>
<reference evidence="2 3" key="1">
    <citation type="submission" date="2024-08" db="EMBL/GenBank/DDBJ databases">
        <authorList>
            <person name="Lu H."/>
        </authorList>
    </citation>
    <scope>NUCLEOTIDE SEQUENCE [LARGE SCALE GENOMIC DNA]</scope>
    <source>
        <strain evidence="2 3">DXS20W</strain>
    </source>
</reference>
<feature type="chain" id="PRO_5046402091" description="DUF1311 domain-containing protein" evidence="1">
    <location>
        <begin position="23"/>
        <end position="230"/>
    </location>
</feature>
<keyword evidence="1" id="KW-0732">Signal</keyword>
<organism evidence="2 3">
    <name type="scientific">Pelomonas lactea</name>
    <dbReference type="NCBI Taxonomy" id="3299030"/>
    <lineage>
        <taxon>Bacteria</taxon>
        <taxon>Pseudomonadati</taxon>
        <taxon>Pseudomonadota</taxon>
        <taxon>Betaproteobacteria</taxon>
        <taxon>Burkholderiales</taxon>
        <taxon>Sphaerotilaceae</taxon>
        <taxon>Roseateles</taxon>
    </lineage>
</organism>
<evidence type="ECO:0000256" key="1">
    <source>
        <dbReference type="SAM" id="SignalP"/>
    </source>
</evidence>
<dbReference type="Proteomes" id="UP001606302">
    <property type="component" value="Unassembled WGS sequence"/>
</dbReference>
<evidence type="ECO:0000313" key="3">
    <source>
        <dbReference type="Proteomes" id="UP001606302"/>
    </source>
</evidence>
<dbReference type="RefSeq" id="WP_394509262.1">
    <property type="nucleotide sequence ID" value="NZ_JBIGHX010000001.1"/>
</dbReference>
<protein>
    <recommendedName>
        <fullName evidence="4">DUF1311 domain-containing protein</fullName>
    </recommendedName>
</protein>
<gene>
    <name evidence="2" type="ORF">ACG04Q_02630</name>
</gene>
<comment type="caution">
    <text evidence="2">The sequence shown here is derived from an EMBL/GenBank/DDBJ whole genome shotgun (WGS) entry which is preliminary data.</text>
</comment>
<evidence type="ECO:0000313" key="2">
    <source>
        <dbReference type="EMBL" id="MFG6460450.1"/>
    </source>
</evidence>
<accession>A0ABW7GEQ8</accession>
<feature type="signal peptide" evidence="1">
    <location>
        <begin position="1"/>
        <end position="22"/>
    </location>
</feature>
<proteinExistence type="predicted"/>
<dbReference type="SUPFAM" id="SSF48452">
    <property type="entry name" value="TPR-like"/>
    <property type="match status" value="1"/>
</dbReference>